<name>A0A4P6YSC3_9LACO</name>
<dbReference type="Pfam" id="PF05193">
    <property type="entry name" value="Peptidase_M16_C"/>
    <property type="match status" value="1"/>
</dbReference>
<evidence type="ECO:0000313" key="2">
    <source>
        <dbReference type="EMBL" id="QBO35594.1"/>
    </source>
</evidence>
<dbReference type="InterPro" id="IPR007863">
    <property type="entry name" value="Peptidase_M16_C"/>
</dbReference>
<protein>
    <submittedName>
        <fullName evidence="2">Insulinase family protein</fullName>
    </submittedName>
</protein>
<dbReference type="NCBIfam" id="NF047422">
    <property type="entry name" value="YfmF_fam"/>
    <property type="match status" value="1"/>
</dbReference>
<dbReference type="EMBL" id="CP037940">
    <property type="protein sequence ID" value="QBO35594.1"/>
    <property type="molecule type" value="Genomic_DNA"/>
</dbReference>
<evidence type="ECO:0000259" key="1">
    <source>
        <dbReference type="Pfam" id="PF05193"/>
    </source>
</evidence>
<dbReference type="GO" id="GO:0046872">
    <property type="term" value="F:metal ion binding"/>
    <property type="evidence" value="ECO:0007669"/>
    <property type="project" value="InterPro"/>
</dbReference>
<dbReference type="RefSeq" id="WP_133362673.1">
    <property type="nucleotide sequence ID" value="NZ_CP037940.1"/>
</dbReference>
<dbReference type="KEGG" id="wei:EQG49_03535"/>
<dbReference type="Gene3D" id="3.30.830.10">
    <property type="entry name" value="Metalloenzyme, LuxS/M16 peptidase-like"/>
    <property type="match status" value="2"/>
</dbReference>
<accession>A0A4P6YSC3</accession>
<organism evidence="2 3">
    <name type="scientific">Periweissella cryptocerci</name>
    <dbReference type="NCBI Taxonomy" id="2506420"/>
    <lineage>
        <taxon>Bacteria</taxon>
        <taxon>Bacillati</taxon>
        <taxon>Bacillota</taxon>
        <taxon>Bacilli</taxon>
        <taxon>Lactobacillales</taxon>
        <taxon>Lactobacillaceae</taxon>
        <taxon>Periweissella</taxon>
    </lineage>
</organism>
<keyword evidence="3" id="KW-1185">Reference proteome</keyword>
<dbReference type="InterPro" id="IPR050361">
    <property type="entry name" value="MPP/UQCRC_Complex"/>
</dbReference>
<proteinExistence type="predicted"/>
<gene>
    <name evidence="2" type="ORF">EQG49_03535</name>
</gene>
<dbReference type="InterPro" id="IPR011249">
    <property type="entry name" value="Metalloenz_LuxS/M16"/>
</dbReference>
<reference evidence="3" key="1">
    <citation type="submission" date="2019-03" db="EMBL/GenBank/DDBJ databases">
        <title>Weissella sp. 26KH-42 Genome sequencing.</title>
        <authorList>
            <person name="Heo J."/>
            <person name="Kim S.-J."/>
            <person name="Kim J.-S."/>
            <person name="Hong S.-B."/>
            <person name="Kwon S.-W."/>
        </authorList>
    </citation>
    <scope>NUCLEOTIDE SEQUENCE [LARGE SCALE GENOMIC DNA]</scope>
    <source>
        <strain evidence="3">26KH-42</strain>
    </source>
</reference>
<dbReference type="PANTHER" id="PTHR11851">
    <property type="entry name" value="METALLOPROTEASE"/>
    <property type="match status" value="1"/>
</dbReference>
<sequence>MDYQLREGVALHVIPTKQFKTTQVVINLTAPHERATVTQRSLLANLVELGSMRYPDQNIVARKLAEMYGASFGTDLHKYGTVHSFRFIISIPNEKFLTSTDDLMDTALDFVKTMIFEPLVTDTGFDQAIFDRQKANMAADFASIIDDKQSYAAQKLADLYFGDDQAIPSYGQAADLDEITPASLLAYYQEMLAQDQVDMFVLGDVEPDAVVTKLSALPFEARPKLTTNVNYQQASKPTVLRETDHFDVSQAKLNLAYQFPVDIKTDERFAATVFNALFGASPLSKLFVNVREKASLAYYASSQLSTTTQSLTVQTGIEGQNLELVLAIIDEQIKAIQTGDFTDEDLKNVIANLVNSYESSLDSPRMMIERAAVQSITGRQTSVNSWLDKIEAVTKAEVMAVAQHLNLQAIYFLTGDDNGKD</sequence>
<dbReference type="PANTHER" id="PTHR11851:SF186">
    <property type="entry name" value="INACTIVE METALLOPROTEASE YMFF-RELATED"/>
    <property type="match status" value="1"/>
</dbReference>
<feature type="domain" description="Peptidase M16 C-terminal" evidence="1">
    <location>
        <begin position="179"/>
        <end position="353"/>
    </location>
</feature>
<dbReference type="AlphaFoldDB" id="A0A4P6YSC3"/>
<evidence type="ECO:0000313" key="3">
    <source>
        <dbReference type="Proteomes" id="UP000292886"/>
    </source>
</evidence>
<dbReference type="SUPFAM" id="SSF63411">
    <property type="entry name" value="LuxS/MPP-like metallohydrolase"/>
    <property type="match status" value="2"/>
</dbReference>
<dbReference type="Proteomes" id="UP000292886">
    <property type="component" value="Chromosome"/>
</dbReference>
<dbReference type="OrthoDB" id="9762085at2"/>